<dbReference type="AlphaFoldDB" id="A0A7T3RFL5"/>
<keyword evidence="2" id="KW-1185">Reference proteome</keyword>
<proteinExistence type="predicted"/>
<reference evidence="1 2" key="1">
    <citation type="submission" date="2020-11" db="EMBL/GenBank/DDBJ databases">
        <title>Treponema Peruensis nv. sp., first commensal Treponema isolated from human feces.</title>
        <authorList>
            <person name="Belkhou C."/>
            <person name="Raes J."/>
        </authorList>
    </citation>
    <scope>NUCLEOTIDE SEQUENCE [LARGE SCALE GENOMIC DNA]</scope>
    <source>
        <strain evidence="1 2">RCC2812</strain>
    </source>
</reference>
<protein>
    <submittedName>
        <fullName evidence="1">Uncharacterized protein</fullName>
    </submittedName>
</protein>
<dbReference type="Proteomes" id="UP000595224">
    <property type="component" value="Chromosome"/>
</dbReference>
<organism evidence="1 2">
    <name type="scientific">Treponema peruense</name>
    <dbReference type="NCBI Taxonomy" id="2787628"/>
    <lineage>
        <taxon>Bacteria</taxon>
        <taxon>Pseudomonadati</taxon>
        <taxon>Spirochaetota</taxon>
        <taxon>Spirochaetia</taxon>
        <taxon>Spirochaetales</taxon>
        <taxon>Treponemataceae</taxon>
        <taxon>Treponema</taxon>
    </lineage>
</organism>
<evidence type="ECO:0000313" key="1">
    <source>
        <dbReference type="EMBL" id="QQA02149.1"/>
    </source>
</evidence>
<name>A0A7T3RFL5_9SPIR</name>
<evidence type="ECO:0000313" key="2">
    <source>
        <dbReference type="Proteomes" id="UP000595224"/>
    </source>
</evidence>
<sequence>MYISVGSDFVQPKILLHGCKGREVYERIMTEKLVPTSAMLSYSKRREQALKKLKAVRRQAASK</sequence>
<dbReference type="RefSeq" id="WP_198443610.1">
    <property type="nucleotide sequence ID" value="NZ_CBCSHE010000003.1"/>
</dbReference>
<accession>A0A7T3RFL5</accession>
<dbReference type="KEGG" id="tper:IWA51_06110"/>
<dbReference type="EMBL" id="CP064936">
    <property type="protein sequence ID" value="QQA02149.1"/>
    <property type="molecule type" value="Genomic_DNA"/>
</dbReference>
<gene>
    <name evidence="1" type="ORF">IWA51_06110</name>
</gene>